<feature type="transmembrane region" description="Helical" evidence="13">
    <location>
        <begin position="257"/>
        <end position="275"/>
    </location>
</feature>
<dbReference type="SUPFAM" id="SSF52540">
    <property type="entry name" value="P-loop containing nucleoside triphosphate hydrolases"/>
    <property type="match status" value="2"/>
</dbReference>
<feature type="transmembrane region" description="Helical" evidence="13">
    <location>
        <begin position="1045"/>
        <end position="1078"/>
    </location>
</feature>
<dbReference type="GO" id="GO:0140359">
    <property type="term" value="F:ABC-type transporter activity"/>
    <property type="evidence" value="ECO:0007669"/>
    <property type="project" value="InterPro"/>
</dbReference>
<dbReference type="Pfam" id="PF00664">
    <property type="entry name" value="ABC_membrane"/>
    <property type="match status" value="2"/>
</dbReference>
<dbReference type="CDD" id="cd18603">
    <property type="entry name" value="ABC_6TM_MRP1_2_3_6_D2_like"/>
    <property type="match status" value="1"/>
</dbReference>
<dbReference type="SUPFAM" id="SSF90123">
    <property type="entry name" value="ABC transporter transmembrane region"/>
    <property type="match status" value="2"/>
</dbReference>
<evidence type="ECO:0008006" key="18">
    <source>
        <dbReference type="Google" id="ProtNLM"/>
    </source>
</evidence>
<feature type="transmembrane region" description="Helical" evidence="13">
    <location>
        <begin position="73"/>
        <end position="91"/>
    </location>
</feature>
<reference evidence="16 17" key="1">
    <citation type="journal article" date="2016" name="Mol. Biol. Evol.">
        <title>Comparative Genomics of Early-Diverging Mushroom-Forming Fungi Provides Insights into the Origins of Lignocellulose Decay Capabilities.</title>
        <authorList>
            <person name="Nagy L.G."/>
            <person name="Riley R."/>
            <person name="Tritt A."/>
            <person name="Adam C."/>
            <person name="Daum C."/>
            <person name="Floudas D."/>
            <person name="Sun H."/>
            <person name="Yadav J.S."/>
            <person name="Pangilinan J."/>
            <person name="Larsson K.H."/>
            <person name="Matsuura K."/>
            <person name="Barry K."/>
            <person name="Labutti K."/>
            <person name="Kuo R."/>
            <person name="Ohm R.A."/>
            <person name="Bhattacharya S.S."/>
            <person name="Shirouzu T."/>
            <person name="Yoshinaga Y."/>
            <person name="Martin F.M."/>
            <person name="Grigoriev I.V."/>
            <person name="Hibbett D.S."/>
        </authorList>
    </citation>
    <scope>NUCLEOTIDE SEQUENCE [LARGE SCALE GENOMIC DNA]</scope>
    <source>
        <strain evidence="16 17">CBS 109695</strain>
    </source>
</reference>
<dbReference type="GO" id="GO:0000329">
    <property type="term" value="C:fungal-type vacuole membrane"/>
    <property type="evidence" value="ECO:0007669"/>
    <property type="project" value="UniProtKB-ARBA"/>
</dbReference>
<dbReference type="FunFam" id="3.40.50.300:FF:000450">
    <property type="entry name" value="ABC transporter C family member 2"/>
    <property type="match status" value="1"/>
</dbReference>
<dbReference type="PROSITE" id="PS50893">
    <property type="entry name" value="ABC_TRANSPORTER_2"/>
    <property type="match status" value="2"/>
</dbReference>
<feature type="transmembrane region" description="Helical" evidence="13">
    <location>
        <begin position="504"/>
        <end position="525"/>
    </location>
</feature>
<dbReference type="Pfam" id="PF24357">
    <property type="entry name" value="TMD0_ABC"/>
    <property type="match status" value="1"/>
</dbReference>
<feature type="domain" description="ABC transmembrane type-1" evidence="15">
    <location>
        <begin position="930"/>
        <end position="1210"/>
    </location>
</feature>
<feature type="domain" description="ABC transmembrane type-1" evidence="15">
    <location>
        <begin position="270"/>
        <end position="564"/>
    </location>
</feature>
<dbReference type="Gene3D" id="1.20.1560.10">
    <property type="entry name" value="ABC transporter type 1, transmembrane domain"/>
    <property type="match status" value="2"/>
</dbReference>
<dbReference type="InterPro" id="IPR050173">
    <property type="entry name" value="ABC_transporter_C-like"/>
</dbReference>
<evidence type="ECO:0000256" key="10">
    <source>
        <dbReference type="ARBA" id="ARBA00022989"/>
    </source>
</evidence>
<evidence type="ECO:0000256" key="9">
    <source>
        <dbReference type="ARBA" id="ARBA00022967"/>
    </source>
</evidence>
<dbReference type="EMBL" id="KV417550">
    <property type="protein sequence ID" value="KZP21035.1"/>
    <property type="molecule type" value="Genomic_DNA"/>
</dbReference>
<dbReference type="InterPro" id="IPR027417">
    <property type="entry name" value="P-loop_NTPase"/>
</dbReference>
<dbReference type="PROSITE" id="PS50929">
    <property type="entry name" value="ABC_TM1F"/>
    <property type="match status" value="2"/>
</dbReference>
<evidence type="ECO:0000256" key="13">
    <source>
        <dbReference type="SAM" id="Phobius"/>
    </source>
</evidence>
<evidence type="ECO:0000256" key="11">
    <source>
        <dbReference type="ARBA" id="ARBA00023136"/>
    </source>
</evidence>
<dbReference type="InterPro" id="IPR036640">
    <property type="entry name" value="ABC1_TM_sf"/>
</dbReference>
<evidence type="ECO:0000256" key="8">
    <source>
        <dbReference type="ARBA" id="ARBA00022840"/>
    </source>
</evidence>
<keyword evidence="3" id="KW-0813">Transport</keyword>
<evidence type="ECO:0000256" key="6">
    <source>
        <dbReference type="ARBA" id="ARBA00022737"/>
    </source>
</evidence>
<keyword evidence="8" id="KW-0067">ATP-binding</keyword>
<feature type="transmembrane region" description="Helical" evidence="13">
    <location>
        <begin position="393"/>
        <end position="414"/>
    </location>
</feature>
<keyword evidence="17" id="KW-1185">Reference proteome</keyword>
<dbReference type="InterPro" id="IPR017871">
    <property type="entry name" value="ABC_transporter-like_CS"/>
</dbReference>
<feature type="transmembrane region" description="Helical" evidence="13">
    <location>
        <begin position="420"/>
        <end position="443"/>
    </location>
</feature>
<dbReference type="Proteomes" id="UP000076532">
    <property type="component" value="Unassembled WGS sequence"/>
</dbReference>
<evidence type="ECO:0000256" key="7">
    <source>
        <dbReference type="ARBA" id="ARBA00022741"/>
    </source>
</evidence>
<dbReference type="CDD" id="cd03250">
    <property type="entry name" value="ABCC_MRP_domain1"/>
    <property type="match status" value="1"/>
</dbReference>
<dbReference type="FunFam" id="1.20.1560.10:FF:000010">
    <property type="entry name" value="Multidrug resistance-associated ABC transporter"/>
    <property type="match status" value="1"/>
</dbReference>
<accession>A0A166JN22</accession>
<dbReference type="FunFam" id="1.20.1560.10:FF:000020">
    <property type="entry name" value="ABC metal ion transporter"/>
    <property type="match status" value="1"/>
</dbReference>
<dbReference type="InterPro" id="IPR003593">
    <property type="entry name" value="AAA+_ATPase"/>
</dbReference>
<keyword evidence="4" id="KW-0926">Vacuole</keyword>
<dbReference type="CDD" id="cd03244">
    <property type="entry name" value="ABCC_MRP_domain2"/>
    <property type="match status" value="1"/>
</dbReference>
<dbReference type="InterPro" id="IPR056227">
    <property type="entry name" value="TMD0_ABC"/>
</dbReference>
<keyword evidence="11 13" id="KW-0472">Membrane</keyword>
<feature type="region of interest" description="Disordered" evidence="12">
    <location>
        <begin position="826"/>
        <end position="869"/>
    </location>
</feature>
<evidence type="ECO:0000256" key="3">
    <source>
        <dbReference type="ARBA" id="ARBA00022448"/>
    </source>
</evidence>
<evidence type="ECO:0000256" key="5">
    <source>
        <dbReference type="ARBA" id="ARBA00022692"/>
    </source>
</evidence>
<dbReference type="SMART" id="SM00382">
    <property type="entry name" value="AAA"/>
    <property type="match status" value="2"/>
</dbReference>
<keyword evidence="5 13" id="KW-0812">Transmembrane</keyword>
<gene>
    <name evidence="16" type="ORF">FIBSPDRAFT_788657</name>
</gene>
<dbReference type="PANTHER" id="PTHR24223:SF443">
    <property type="entry name" value="MULTIDRUG-RESISTANCE LIKE PROTEIN 1, ISOFORM I"/>
    <property type="match status" value="1"/>
</dbReference>
<evidence type="ECO:0000313" key="17">
    <source>
        <dbReference type="Proteomes" id="UP000076532"/>
    </source>
</evidence>
<organism evidence="16 17">
    <name type="scientific">Athelia psychrophila</name>
    <dbReference type="NCBI Taxonomy" id="1759441"/>
    <lineage>
        <taxon>Eukaryota</taxon>
        <taxon>Fungi</taxon>
        <taxon>Dikarya</taxon>
        <taxon>Basidiomycota</taxon>
        <taxon>Agaricomycotina</taxon>
        <taxon>Agaricomycetes</taxon>
        <taxon>Agaricomycetidae</taxon>
        <taxon>Atheliales</taxon>
        <taxon>Atheliaceae</taxon>
        <taxon>Athelia</taxon>
    </lineage>
</organism>
<name>A0A166JN22_9AGAM</name>
<dbReference type="OrthoDB" id="6500128at2759"/>
<comment type="subcellular location">
    <subcellularLocation>
        <location evidence="1">Vacuole membrane</location>
        <topology evidence="1">Multi-pass membrane protein</topology>
    </subcellularLocation>
</comment>
<proteinExistence type="inferred from homology"/>
<protein>
    <recommendedName>
        <fullName evidence="18">Metal resistance protein YCF1</fullName>
    </recommendedName>
</protein>
<evidence type="ECO:0000259" key="15">
    <source>
        <dbReference type="PROSITE" id="PS50929"/>
    </source>
</evidence>
<dbReference type="PANTHER" id="PTHR24223">
    <property type="entry name" value="ATP-BINDING CASSETTE SUB-FAMILY C"/>
    <property type="match status" value="1"/>
</dbReference>
<dbReference type="InterPro" id="IPR044746">
    <property type="entry name" value="ABCC_6TM_D1"/>
</dbReference>
<feature type="transmembrane region" description="Helical" evidence="13">
    <location>
        <begin position="131"/>
        <end position="150"/>
    </location>
</feature>
<dbReference type="Pfam" id="PF00005">
    <property type="entry name" value="ABC_tran"/>
    <property type="match status" value="2"/>
</dbReference>
<feature type="compositionally biased region" description="Polar residues" evidence="12">
    <location>
        <begin position="856"/>
        <end position="868"/>
    </location>
</feature>
<dbReference type="PROSITE" id="PS00211">
    <property type="entry name" value="ABC_TRANSPORTER_1"/>
    <property type="match status" value="2"/>
</dbReference>
<feature type="transmembrane region" description="Helical" evidence="13">
    <location>
        <begin position="926"/>
        <end position="947"/>
    </location>
</feature>
<dbReference type="Gene3D" id="3.40.50.300">
    <property type="entry name" value="P-loop containing nucleotide triphosphate hydrolases"/>
    <property type="match status" value="2"/>
</dbReference>
<dbReference type="GO" id="GO:0005524">
    <property type="term" value="F:ATP binding"/>
    <property type="evidence" value="ECO:0007669"/>
    <property type="project" value="UniProtKB-KW"/>
</dbReference>
<keyword evidence="9" id="KW-1278">Translocase</keyword>
<feature type="domain" description="ABC transporter" evidence="14">
    <location>
        <begin position="1247"/>
        <end position="1477"/>
    </location>
</feature>
<comment type="similarity">
    <text evidence="2">Belongs to the ABC transporter superfamily. ABCC family. Conjugate transporter (TC 3.A.1.208) subfamily.</text>
</comment>
<evidence type="ECO:0000313" key="16">
    <source>
        <dbReference type="EMBL" id="KZP21035.1"/>
    </source>
</evidence>
<evidence type="ECO:0000259" key="14">
    <source>
        <dbReference type="PROSITE" id="PS50893"/>
    </source>
</evidence>
<feature type="transmembrane region" description="Helical" evidence="13">
    <location>
        <begin position="320"/>
        <end position="342"/>
    </location>
</feature>
<sequence>MFAELGSCRNPEGWRVVSALRAFDFTPCFEEGIIQSTLLVVLLVAAIVKIYFLNAAENRDRTPSSIWTLRVKLALLTLATATSCVNLVFTYVEHVLVPVRQSYILEMVALLATIPLTYLNHKRTRTSSTLLLLFWPSYALAFAIWVRTLTSTPMASNIKTLLILKSAVTALGLADLALECLAPEEVDASKYENPILTANVYSRWTFGWMTSLMRKGASEYITEHDLPNLPPKDDSAKLMDQLERAIQKHTRSGKIHLWKALFSAFGSVYFFAAFLKLVQDALSFLQPQLLRWLLSYISDYQDAQAGASLDGRPKPDSSQGFAICFIMFIAATVRTIILHQYFQICYETGMRVRAGLVGKIYKKALLLSTDGRGEAGGDITNMMSVDATRLQELCTYGLIAISGPFQIVLAFVSLYDLLGWSAFVGVGIMVVSIPLNAIVARLLKRLQEQQMKNRDKRTKLMSELLANIKSIKLYAWEYAFVRKILAVRNDQEVKMLKKIGVTTSLNSAMWSGIPLLVAFSSFATAAVISDRPLTSDIIFPAISLFMLLQFPLAMFSQVTSNIIEAWVSVNRLSRFLEADELQADVRIIKRRSDLSEGDEVLSIKKGDFVWQKEATQPTLEDINITLRKGELLGVLGRVGAGKTSLLSAIVGDMRKLDGEVLLFGSISYAPQNPWILSASIRDNILFSHEYDEKFYEMVLDACALRQDLDTFPQRDQTEVGEKGITLSGGQRARISLARAVYARADIVILDDVLAAVDAHVARHVFDNVIGPHGLLSGKARILVTNSIAFLKQFDRLAFIRRGIILEDDTFDNCMANEQSELRKLVKEHGTGNSSGSSTPFYRSGSQTPRLDDESISAASSDNSPTEKVSSILAPLRRRKSIGTAVLAPSMVARTPLGGMSQEHSEQGQVKRDVYLKYLQAASKTGFGFFMLFIVIQQITSVAANLILRNWGEHNRNTGDNSGMFDYLLAYGLSSLASVIFSAAAAVVIWVFCSVRSARHLHDSMLDAVIHSPLSFFELTPTGRILNLFSRDTYVVDQLLVRVIQSLFNTMASCAAIVVVIGYSFPPFLIAVIPLAWFYRRVMKYYLATSRELKRLDSVSRSPIFAWFSETLAGLSTIRAFNQQATFTGQIERRLDRNQICYLPSSAVNRWLAMRLELVGAAIILVSALLAVTALITTGVDAGLVGLVLSYALNTTGALNWAVRSASEVENNIVSVERILHYIDLKPEAPFEIPDTKPTEPWPSAGAVEFRQYSCRYRPELDLVLNDVSVTIKPKEKIGVCGRTGAGKSSLLLALFRIIEPASGSIFIDGVDVSKIGLHELRGSLSIVPQFPDLFEGTLRENIDPVGEYADVDIWVALSQAKYVESLPGGLDASVSEGGSSLSSGQKQLLCFARALLRKSPVLVLDEATSAVDLDTDKDIQTIIRSFTETTMFTIAHRLNTIIDSDRVLVLDNGKICEFDTPQNLLADKSSVFYSMANEAGLV</sequence>
<keyword evidence="10 13" id="KW-1133">Transmembrane helix</keyword>
<feature type="transmembrane region" description="Helical" evidence="13">
    <location>
        <begin position="1157"/>
        <end position="1175"/>
    </location>
</feature>
<keyword evidence="6" id="KW-0677">Repeat</keyword>
<evidence type="ECO:0000256" key="4">
    <source>
        <dbReference type="ARBA" id="ARBA00022554"/>
    </source>
</evidence>
<keyword evidence="7" id="KW-0547">Nucleotide-binding</keyword>
<evidence type="ECO:0000256" key="12">
    <source>
        <dbReference type="SAM" id="MobiDB-lite"/>
    </source>
</evidence>
<evidence type="ECO:0000256" key="2">
    <source>
        <dbReference type="ARBA" id="ARBA00009726"/>
    </source>
</evidence>
<dbReference type="STRING" id="436010.A0A166JN22"/>
<feature type="transmembrane region" description="Helical" evidence="13">
    <location>
        <begin position="967"/>
        <end position="992"/>
    </location>
</feature>
<feature type="transmembrane region" description="Helical" evidence="13">
    <location>
        <begin position="33"/>
        <end position="52"/>
    </location>
</feature>
<feature type="domain" description="ABC transporter" evidence="14">
    <location>
        <begin position="603"/>
        <end position="826"/>
    </location>
</feature>
<feature type="compositionally biased region" description="Polar residues" evidence="12">
    <location>
        <begin position="830"/>
        <end position="848"/>
    </location>
</feature>
<evidence type="ECO:0000256" key="1">
    <source>
        <dbReference type="ARBA" id="ARBA00004128"/>
    </source>
</evidence>
<dbReference type="InterPro" id="IPR011527">
    <property type="entry name" value="ABC1_TM_dom"/>
</dbReference>
<dbReference type="FunFam" id="3.40.50.300:FF:000565">
    <property type="entry name" value="ABC bile acid transporter"/>
    <property type="match status" value="1"/>
</dbReference>
<dbReference type="GO" id="GO:0016887">
    <property type="term" value="F:ATP hydrolysis activity"/>
    <property type="evidence" value="ECO:0007669"/>
    <property type="project" value="InterPro"/>
</dbReference>
<dbReference type="InterPro" id="IPR003439">
    <property type="entry name" value="ABC_transporter-like_ATP-bd"/>
</dbReference>
<dbReference type="CDD" id="cd18579">
    <property type="entry name" value="ABC_6TM_ABCC_D1"/>
    <property type="match status" value="1"/>
</dbReference>